<gene>
    <name evidence="1" type="ORF">BV98_001446</name>
</gene>
<dbReference type="OrthoDB" id="7510338at2"/>
<evidence type="ECO:0008006" key="3">
    <source>
        <dbReference type="Google" id="ProtNLM"/>
    </source>
</evidence>
<dbReference type="STRING" id="76947.GCA_002080435_02564"/>
<sequence length="130" mass="13499">MEADLIARLLADAGLAALIGNRVTPVSRVQGEALPALTLTKVAPGRAYTFSGADGTHGTLMQFDAWALSAAAAKAVATALTAILETPATSGGTIFGMSFLQSERDGHEDVPGVGTVFRVSADFLIWWQPL</sequence>
<dbReference type="RefSeq" id="WP_037464107.1">
    <property type="nucleotide sequence ID" value="NZ_BCZD01000024.1"/>
</dbReference>
<dbReference type="AlphaFoldDB" id="A0A086PBG6"/>
<evidence type="ECO:0000313" key="2">
    <source>
        <dbReference type="Proteomes" id="UP000024284"/>
    </source>
</evidence>
<comment type="caution">
    <text evidence="1">The sequence shown here is derived from an EMBL/GenBank/DDBJ whole genome shotgun (WGS) entry which is preliminary data.</text>
</comment>
<dbReference type="InterPro" id="IPR021508">
    <property type="entry name" value="Gp17-like"/>
</dbReference>
<dbReference type="eggNOG" id="ENOG503318J">
    <property type="taxonomic scope" value="Bacteria"/>
</dbReference>
<keyword evidence="2" id="KW-1185">Reference proteome</keyword>
<dbReference type="PATRIC" id="fig|1219045.3.peg.1475"/>
<dbReference type="Proteomes" id="UP000024284">
    <property type="component" value="Unassembled WGS sequence"/>
</dbReference>
<name>A0A086PBG6_SPHHM</name>
<dbReference type="EMBL" id="JFZA02000011">
    <property type="protein sequence ID" value="KFG90734.1"/>
    <property type="molecule type" value="Genomic_DNA"/>
</dbReference>
<proteinExistence type="predicted"/>
<accession>A0A086PBG6</accession>
<protein>
    <recommendedName>
        <fullName evidence="3">DUF3168 domain-containing protein</fullName>
    </recommendedName>
</protein>
<evidence type="ECO:0000313" key="1">
    <source>
        <dbReference type="EMBL" id="KFG90734.1"/>
    </source>
</evidence>
<reference evidence="1" key="1">
    <citation type="submission" date="2014-08" db="EMBL/GenBank/DDBJ databases">
        <title>Draft genome sequences of Sphingobium herbicidovorans.</title>
        <authorList>
            <person name="Gan H.M."/>
            <person name="Gan H.Y."/>
            <person name="Savka M.A."/>
        </authorList>
    </citation>
    <scope>NUCLEOTIDE SEQUENCE [LARGE SCALE GENOMIC DNA]</scope>
    <source>
        <strain evidence="1">NBRC 16415</strain>
    </source>
</reference>
<dbReference type="Pfam" id="PF11367">
    <property type="entry name" value="Tail_completion_gp17"/>
    <property type="match status" value="1"/>
</dbReference>
<organism evidence="1 2">
    <name type="scientific">Sphingobium herbicidovorans (strain ATCC 700291 / DSM 11019 / CCUG 56400 / KCTC 2939 / LMG 18315 / NBRC 16415 / MH)</name>
    <name type="common">Sphingomonas herbicidovorans</name>
    <dbReference type="NCBI Taxonomy" id="1219045"/>
    <lineage>
        <taxon>Bacteria</taxon>
        <taxon>Pseudomonadati</taxon>
        <taxon>Pseudomonadota</taxon>
        <taxon>Alphaproteobacteria</taxon>
        <taxon>Sphingomonadales</taxon>
        <taxon>Sphingomonadaceae</taxon>
        <taxon>Sphingobium</taxon>
    </lineage>
</organism>